<dbReference type="EMBL" id="JAAWWB010000031">
    <property type="protein sequence ID" value="KAG6744666.1"/>
    <property type="molecule type" value="Genomic_DNA"/>
</dbReference>
<dbReference type="GO" id="GO:0005802">
    <property type="term" value="C:trans-Golgi network"/>
    <property type="evidence" value="ECO:0007669"/>
    <property type="project" value="TreeGrafter"/>
</dbReference>
<organism evidence="13 14">
    <name type="scientific">Populus tomentosa</name>
    <name type="common">Chinese white poplar</name>
    <dbReference type="NCBI Taxonomy" id="118781"/>
    <lineage>
        <taxon>Eukaryota</taxon>
        <taxon>Viridiplantae</taxon>
        <taxon>Streptophyta</taxon>
        <taxon>Embryophyta</taxon>
        <taxon>Tracheophyta</taxon>
        <taxon>Spermatophyta</taxon>
        <taxon>Magnoliopsida</taxon>
        <taxon>eudicotyledons</taxon>
        <taxon>Gunneridae</taxon>
        <taxon>Pentapetalae</taxon>
        <taxon>rosids</taxon>
        <taxon>fabids</taxon>
        <taxon>Malpighiales</taxon>
        <taxon>Salicaceae</taxon>
        <taxon>Saliceae</taxon>
        <taxon>Populus</taxon>
    </lineage>
</organism>
<feature type="transmembrane region" description="Helical" evidence="10">
    <location>
        <begin position="581"/>
        <end position="598"/>
    </location>
</feature>
<keyword evidence="8 10" id="KW-0472">Membrane</keyword>
<name>A0A8X8C141_POPTO</name>
<evidence type="ECO:0000256" key="6">
    <source>
        <dbReference type="ARBA" id="ARBA00022692"/>
    </source>
</evidence>
<gene>
    <name evidence="13" type="ORF">POTOM_051303</name>
</gene>
<sequence>MKFGKEFASQMVPEWEEAYMDYDDLKTLLKDIKRMKQRKRQQGDLNRALTLYRTFSGLIQRQKHSAGSEDIENQAIRENSLKRNAFESYETFFLMAAEGGGEPEIVFLKRLGDEFDKVDRFYKSKVQEVMDEAEMLSKQMDALIAFRVKAENLQGLFNKYGDSNRLGSDVAAAGSSRIISMDVIEAGQSNRRQLDDLNDGTNDKHTNSMRGEIHEKKLKNSSRWKAASSELLNHVKLKRSPETPRSTIKGFFDISNQTEPKFSKKNLKKAEKQLKLAFNEFYYKLQLLKNYSYLNIQAFSKIVKKSDKITSKRTLNSFRNMMDFSHLGSSDDVIKLMERVELTFTKHFSNSNRRKAMDTLRPKAKKERHRISFSIGLFVGCTLALVLALVLIIHVRDLLNKEGKHRYMENMFPLYSLFAFVVLHMLMYAANVYFWRRYRINYTFIFGFKQGTELGYRDVLMLGFGLAVLALASVLANLDMEMDPRTKDYKALTELVPLGLVVLVLIICFFPFNFMYRTSRFFFITSLFHCICAPLYKVSFQDFFLADQLTSQVQALRSFEFYICYYGWGDYKRRQNTCKTSNIYSTFYFIVAVIPYWSRLLQCLRRLFEEKDMKQGYNGLKYFCTIIAVSTRTAYSFEKGLGRNIIAWIFSVIAAVYGTYWDLVMDWGLLQTQSTNWLLRDKLLIPYRSVYFGAMVLNVFLRFAWLQTVLNFQVPFLHRQAIIAVVASLEIIRRGLWNFFRLEYEHLNNVGKYRAFKSVPLPFDYKHDLIVASE</sequence>
<accession>A0A8X8C141</accession>
<dbReference type="GO" id="GO:0016036">
    <property type="term" value="P:cellular response to phosphate starvation"/>
    <property type="evidence" value="ECO:0007669"/>
    <property type="project" value="TreeGrafter"/>
</dbReference>
<comment type="caution">
    <text evidence="13">The sequence shown here is derived from an EMBL/GenBank/DDBJ whole genome shotgun (WGS) entry which is preliminary data.</text>
</comment>
<dbReference type="AlphaFoldDB" id="A0A8X8C141"/>
<evidence type="ECO:0000256" key="9">
    <source>
        <dbReference type="ARBA" id="ARBA00043939"/>
    </source>
</evidence>
<keyword evidence="3" id="KW-0813">Transport</keyword>
<keyword evidence="7 10" id="KW-1133">Transmembrane helix</keyword>
<dbReference type="PROSITE" id="PS51380">
    <property type="entry name" value="EXS"/>
    <property type="match status" value="1"/>
</dbReference>
<dbReference type="Pfam" id="PF03124">
    <property type="entry name" value="EXS"/>
    <property type="match status" value="1"/>
</dbReference>
<proteinExistence type="inferred from homology"/>
<comment type="function">
    <text evidence="9">May transport inorganic phosphate (Pi).</text>
</comment>
<keyword evidence="4" id="KW-1003">Cell membrane</keyword>
<comment type="similarity">
    <text evidence="2">Belongs to the SYG1 (TC 2.A.94) family.</text>
</comment>
<comment type="subcellular location">
    <subcellularLocation>
        <location evidence="1">Cell membrane</location>
        <topology evidence="1">Multi-pass membrane protein</topology>
    </subcellularLocation>
</comment>
<feature type="transmembrane region" description="Helical" evidence="10">
    <location>
        <begin position="495"/>
        <end position="516"/>
    </location>
</feature>
<evidence type="ECO:0000256" key="3">
    <source>
        <dbReference type="ARBA" id="ARBA00022448"/>
    </source>
</evidence>
<protein>
    <submittedName>
        <fullName evidence="13">Uncharacterized protein</fullName>
    </submittedName>
</protein>
<dbReference type="Pfam" id="PF03105">
    <property type="entry name" value="SPX"/>
    <property type="match status" value="1"/>
</dbReference>
<evidence type="ECO:0000256" key="5">
    <source>
        <dbReference type="ARBA" id="ARBA00022592"/>
    </source>
</evidence>
<keyword evidence="14" id="KW-1185">Reference proteome</keyword>
<dbReference type="InterPro" id="IPR034092">
    <property type="entry name" value="PHO1_SPX"/>
</dbReference>
<dbReference type="InterPro" id="IPR004331">
    <property type="entry name" value="SPX_dom"/>
</dbReference>
<feature type="transmembrane region" description="Helical" evidence="10">
    <location>
        <begin position="456"/>
        <end position="475"/>
    </location>
</feature>
<keyword evidence="6 10" id="KW-0812">Transmembrane</keyword>
<evidence type="ECO:0000313" key="13">
    <source>
        <dbReference type="EMBL" id="KAG6744666.1"/>
    </source>
</evidence>
<dbReference type="CDD" id="cd14476">
    <property type="entry name" value="SPX_PHO1_like"/>
    <property type="match status" value="1"/>
</dbReference>
<keyword evidence="5" id="KW-0592">Phosphate transport</keyword>
<evidence type="ECO:0000256" key="1">
    <source>
        <dbReference type="ARBA" id="ARBA00004651"/>
    </source>
</evidence>
<dbReference type="PANTHER" id="PTHR10783">
    <property type="entry name" value="XENOTROPIC AND POLYTROPIC RETROVIRUS RECEPTOR 1-RELATED"/>
    <property type="match status" value="1"/>
</dbReference>
<dbReference type="PROSITE" id="PS51382">
    <property type="entry name" value="SPX"/>
    <property type="match status" value="1"/>
</dbReference>
<feature type="transmembrane region" description="Helical" evidence="10">
    <location>
        <begin position="645"/>
        <end position="664"/>
    </location>
</feature>
<dbReference type="GO" id="GO:0005886">
    <property type="term" value="C:plasma membrane"/>
    <property type="evidence" value="ECO:0007669"/>
    <property type="project" value="UniProtKB-SubCell"/>
</dbReference>
<dbReference type="Proteomes" id="UP000886885">
    <property type="component" value="Chromosome 16A"/>
</dbReference>
<feature type="transmembrane region" description="Helical" evidence="10">
    <location>
        <begin position="414"/>
        <end position="435"/>
    </location>
</feature>
<dbReference type="PANTHER" id="PTHR10783:SF4">
    <property type="entry name" value="PHOSPHATE TRANSPORTER PHO1 HOMOLOG 3"/>
    <property type="match status" value="1"/>
</dbReference>
<feature type="domain" description="EXS" evidence="11">
    <location>
        <begin position="579"/>
        <end position="773"/>
    </location>
</feature>
<feature type="domain" description="SPX" evidence="12">
    <location>
        <begin position="1"/>
        <end position="320"/>
    </location>
</feature>
<evidence type="ECO:0000256" key="4">
    <source>
        <dbReference type="ARBA" id="ARBA00022475"/>
    </source>
</evidence>
<evidence type="ECO:0000313" key="14">
    <source>
        <dbReference type="Proteomes" id="UP000886885"/>
    </source>
</evidence>
<dbReference type="OrthoDB" id="9970435at2759"/>
<evidence type="ECO:0000256" key="2">
    <source>
        <dbReference type="ARBA" id="ARBA00009665"/>
    </source>
</evidence>
<dbReference type="InterPro" id="IPR004342">
    <property type="entry name" value="EXS_C"/>
</dbReference>
<evidence type="ECO:0000256" key="7">
    <source>
        <dbReference type="ARBA" id="ARBA00022989"/>
    </source>
</evidence>
<feature type="transmembrane region" description="Helical" evidence="10">
    <location>
        <begin position="371"/>
        <end position="394"/>
    </location>
</feature>
<dbReference type="GO" id="GO:0000822">
    <property type="term" value="F:inositol hexakisphosphate binding"/>
    <property type="evidence" value="ECO:0007669"/>
    <property type="project" value="TreeGrafter"/>
</dbReference>
<dbReference type="GO" id="GO:0006817">
    <property type="term" value="P:phosphate ion transport"/>
    <property type="evidence" value="ECO:0007669"/>
    <property type="project" value="UniProtKB-KW"/>
</dbReference>
<reference evidence="13" key="1">
    <citation type="journal article" date="2020" name="bioRxiv">
        <title>Hybrid origin of Populus tomentosa Carr. identified through genome sequencing and phylogenomic analysis.</title>
        <authorList>
            <person name="An X."/>
            <person name="Gao K."/>
            <person name="Chen Z."/>
            <person name="Li J."/>
            <person name="Yang X."/>
            <person name="Yang X."/>
            <person name="Zhou J."/>
            <person name="Guo T."/>
            <person name="Zhao T."/>
            <person name="Huang S."/>
            <person name="Miao D."/>
            <person name="Khan W.U."/>
            <person name="Rao P."/>
            <person name="Ye M."/>
            <person name="Lei B."/>
            <person name="Liao W."/>
            <person name="Wang J."/>
            <person name="Ji L."/>
            <person name="Li Y."/>
            <person name="Guo B."/>
            <person name="Mustafa N.S."/>
            <person name="Li S."/>
            <person name="Yun Q."/>
            <person name="Keller S.R."/>
            <person name="Mao J."/>
            <person name="Zhang R."/>
            <person name="Strauss S.H."/>
        </authorList>
    </citation>
    <scope>NUCLEOTIDE SEQUENCE</scope>
    <source>
        <strain evidence="13">GM15</strain>
        <tissue evidence="13">Leaf</tissue>
    </source>
</reference>
<evidence type="ECO:0000256" key="10">
    <source>
        <dbReference type="SAM" id="Phobius"/>
    </source>
</evidence>
<evidence type="ECO:0000259" key="11">
    <source>
        <dbReference type="PROSITE" id="PS51380"/>
    </source>
</evidence>
<evidence type="ECO:0000256" key="8">
    <source>
        <dbReference type="ARBA" id="ARBA00023136"/>
    </source>
</evidence>
<feature type="transmembrane region" description="Helical" evidence="10">
    <location>
        <begin position="685"/>
        <end position="704"/>
    </location>
</feature>
<evidence type="ECO:0000259" key="12">
    <source>
        <dbReference type="PROSITE" id="PS51382"/>
    </source>
</evidence>